<feature type="region of interest" description="Disordered" evidence="4">
    <location>
        <begin position="136"/>
        <end position="217"/>
    </location>
</feature>
<feature type="compositionally biased region" description="Acidic residues" evidence="4">
    <location>
        <begin position="155"/>
        <end position="191"/>
    </location>
</feature>
<dbReference type="AlphaFoldDB" id="G7E3J0"/>
<evidence type="ECO:0000256" key="3">
    <source>
        <dbReference type="ARBA" id="ARBA00023242"/>
    </source>
</evidence>
<feature type="region of interest" description="Disordered" evidence="4">
    <location>
        <begin position="1"/>
        <end position="27"/>
    </location>
</feature>
<dbReference type="InterPro" id="IPR024661">
    <property type="entry name" value="RNA_pol_III_Rpc31"/>
</dbReference>
<reference evidence="5 6" key="2">
    <citation type="journal article" date="2012" name="Open Biol.">
        <title>Characteristics of nucleosomes and linker DNA regions on the genome of the basidiomycete Mixia osmundae revealed by mono- and dinucleosome mapping.</title>
        <authorList>
            <person name="Nishida H."/>
            <person name="Kondo S."/>
            <person name="Matsumoto T."/>
            <person name="Suzuki Y."/>
            <person name="Yoshikawa H."/>
            <person name="Taylor T.D."/>
            <person name="Sugiyama J."/>
        </authorList>
    </citation>
    <scope>NUCLEOTIDE SEQUENCE [LARGE SCALE GENOMIC DNA]</scope>
    <source>
        <strain evidence="6">CBS 9802 / IAM 14324 / JCM 22182 / KY 12970</strain>
    </source>
</reference>
<gene>
    <name evidence="5" type="primary">Mo04078</name>
    <name evidence="5" type="ORF">E5Q_04078</name>
</gene>
<dbReference type="FunCoup" id="G7E3J0">
    <property type="interactions" value="21"/>
</dbReference>
<evidence type="ECO:0008006" key="7">
    <source>
        <dbReference type="Google" id="ProtNLM"/>
    </source>
</evidence>
<sequence length="217" mass="24087">MAGSRGRGRGRGGRGNATAFQSGSTLMGGQSYQDVIDFSSQPMLSSLAAYPPMHYPQLREPTEREEKLVAIHEEQLEIMQQSRWYIRRPDANLKEGDAALDTYRALPSITDPETKAMLNPAFFPAELWDALYEKKPKARMPTQQKRAKLDLDAALAEDELGADEEEAAEEPQAVSDEDEDPDALEEPDDYDNNYFQTGEDDDDGGDDDGGYEGGIMD</sequence>
<feature type="compositionally biased region" description="Acidic residues" evidence="4">
    <location>
        <begin position="198"/>
        <end position="210"/>
    </location>
</feature>
<dbReference type="PANTHER" id="PTHR15367:SF2">
    <property type="entry name" value="DNA-DIRECTED RNA POLYMERASE III SUBUNIT"/>
    <property type="match status" value="1"/>
</dbReference>
<comment type="similarity">
    <text evidence="2">Belongs to the eukaryotic RPC7 RNA polymerase subunit family.</text>
</comment>
<evidence type="ECO:0000256" key="2">
    <source>
        <dbReference type="ARBA" id="ARBA00008352"/>
    </source>
</evidence>
<dbReference type="EMBL" id="BABT02000119">
    <property type="protein sequence ID" value="GAA97400.1"/>
    <property type="molecule type" value="Genomic_DNA"/>
</dbReference>
<dbReference type="OrthoDB" id="5377312at2759"/>
<dbReference type="PANTHER" id="PTHR15367">
    <property type="entry name" value="DNA-DIRECTED RNA POLYMERASE III"/>
    <property type="match status" value="1"/>
</dbReference>
<comment type="caution">
    <text evidence="5">The sequence shown here is derived from an EMBL/GenBank/DDBJ whole genome shotgun (WGS) entry which is preliminary data.</text>
</comment>
<keyword evidence="3" id="KW-0539">Nucleus</keyword>
<feature type="compositionally biased region" description="Basic residues" evidence="4">
    <location>
        <begin position="1"/>
        <end position="12"/>
    </location>
</feature>
<organism evidence="5 6">
    <name type="scientific">Mixia osmundae (strain CBS 9802 / IAM 14324 / JCM 22182 / KY 12970)</name>
    <dbReference type="NCBI Taxonomy" id="764103"/>
    <lineage>
        <taxon>Eukaryota</taxon>
        <taxon>Fungi</taxon>
        <taxon>Dikarya</taxon>
        <taxon>Basidiomycota</taxon>
        <taxon>Pucciniomycotina</taxon>
        <taxon>Mixiomycetes</taxon>
        <taxon>Mixiales</taxon>
        <taxon>Mixiaceae</taxon>
        <taxon>Mixia</taxon>
    </lineage>
</organism>
<accession>G7E3J0</accession>
<evidence type="ECO:0000313" key="6">
    <source>
        <dbReference type="Proteomes" id="UP000009131"/>
    </source>
</evidence>
<protein>
    <recommendedName>
        <fullName evidence="7">DNA-directed RNA polymerase III subunit</fullName>
    </recommendedName>
</protein>
<comment type="subcellular location">
    <subcellularLocation>
        <location evidence="1">Nucleus</location>
    </subcellularLocation>
</comment>
<proteinExistence type="inferred from homology"/>
<evidence type="ECO:0000313" key="5">
    <source>
        <dbReference type="EMBL" id="GAA97400.1"/>
    </source>
</evidence>
<dbReference type="GO" id="GO:0005666">
    <property type="term" value="C:RNA polymerase III complex"/>
    <property type="evidence" value="ECO:0007669"/>
    <property type="project" value="TreeGrafter"/>
</dbReference>
<name>G7E3J0_MIXOS</name>
<feature type="compositionally biased region" description="Polar residues" evidence="4">
    <location>
        <begin position="18"/>
        <end position="27"/>
    </location>
</feature>
<dbReference type="GO" id="GO:0006383">
    <property type="term" value="P:transcription by RNA polymerase III"/>
    <property type="evidence" value="ECO:0007669"/>
    <property type="project" value="InterPro"/>
</dbReference>
<dbReference type="Proteomes" id="UP000009131">
    <property type="component" value="Unassembled WGS sequence"/>
</dbReference>
<dbReference type="HOGENOM" id="CLU_090092_0_0_1"/>
<reference evidence="5 6" key="1">
    <citation type="journal article" date="2011" name="J. Gen. Appl. Microbiol.">
        <title>Draft genome sequencing of the enigmatic basidiomycete Mixia osmundae.</title>
        <authorList>
            <person name="Nishida H."/>
            <person name="Nagatsuka Y."/>
            <person name="Sugiyama J."/>
        </authorList>
    </citation>
    <scope>NUCLEOTIDE SEQUENCE [LARGE SCALE GENOMIC DNA]</scope>
    <source>
        <strain evidence="6">CBS 9802 / IAM 14324 / JCM 22182 / KY 12970</strain>
    </source>
</reference>
<evidence type="ECO:0000256" key="1">
    <source>
        <dbReference type="ARBA" id="ARBA00004123"/>
    </source>
</evidence>
<keyword evidence="6" id="KW-1185">Reference proteome</keyword>
<dbReference type="InParanoid" id="G7E3J0"/>
<evidence type="ECO:0000256" key="4">
    <source>
        <dbReference type="SAM" id="MobiDB-lite"/>
    </source>
</evidence>
<dbReference type="STRING" id="764103.G7E3J0"/>
<dbReference type="eggNOG" id="ENOG502R7FR">
    <property type="taxonomic scope" value="Eukaryota"/>
</dbReference>